<dbReference type="InterPro" id="IPR016164">
    <property type="entry name" value="FAD-linked_Oxase-like_C"/>
</dbReference>
<dbReference type="PANTHER" id="PTHR11748">
    <property type="entry name" value="D-LACTATE DEHYDROGENASE"/>
    <property type="match status" value="1"/>
</dbReference>
<dbReference type="GO" id="GO:0005739">
    <property type="term" value="C:mitochondrion"/>
    <property type="evidence" value="ECO:0007669"/>
    <property type="project" value="UniProtKB-SubCell"/>
</dbReference>
<dbReference type="GO" id="GO:1903457">
    <property type="term" value="P:lactate catabolic process"/>
    <property type="evidence" value="ECO:0007669"/>
    <property type="project" value="TreeGrafter"/>
</dbReference>
<dbReference type="STRING" id="650164.K5VXD1"/>
<comment type="cofactor">
    <cofactor evidence="1">
        <name>FAD</name>
        <dbReference type="ChEBI" id="CHEBI:57692"/>
    </cofactor>
</comment>
<dbReference type="InterPro" id="IPR004113">
    <property type="entry name" value="FAD-bd_oxidored_4_C"/>
</dbReference>
<evidence type="ECO:0000256" key="6">
    <source>
        <dbReference type="ARBA" id="ARBA00022946"/>
    </source>
</evidence>
<proteinExistence type="inferred from homology"/>
<evidence type="ECO:0000256" key="11">
    <source>
        <dbReference type="SAM" id="Phobius"/>
    </source>
</evidence>
<dbReference type="FunFam" id="1.10.45.10:FF:000001">
    <property type="entry name" value="D-lactate dehydrogenase mitochondrial"/>
    <property type="match status" value="1"/>
</dbReference>
<dbReference type="GeneID" id="18908502"/>
<evidence type="ECO:0000256" key="9">
    <source>
        <dbReference type="ARBA" id="ARBA00038897"/>
    </source>
</evidence>
<dbReference type="EC" id="1.1.2.4" evidence="9"/>
<evidence type="ECO:0000256" key="10">
    <source>
        <dbReference type="ARBA" id="ARBA00051436"/>
    </source>
</evidence>
<dbReference type="FunFam" id="3.30.465.10:FF:000014">
    <property type="entry name" value="D-lactate dehydrogenase (Cytochrome), putative"/>
    <property type="match status" value="1"/>
</dbReference>
<dbReference type="EMBL" id="JH930471">
    <property type="protein sequence ID" value="EKM56233.1"/>
    <property type="molecule type" value="Genomic_DNA"/>
</dbReference>
<feature type="transmembrane region" description="Helical" evidence="11">
    <location>
        <begin position="28"/>
        <end position="48"/>
    </location>
</feature>
<comment type="catalytic activity">
    <reaction evidence="10">
        <text>(R)-lactate + 2 Fe(III)-[cytochrome c] = 2 Fe(II)-[cytochrome c] + pyruvate + 2 H(+)</text>
        <dbReference type="Rhea" id="RHEA:13521"/>
        <dbReference type="Rhea" id="RHEA-COMP:10350"/>
        <dbReference type="Rhea" id="RHEA-COMP:14399"/>
        <dbReference type="ChEBI" id="CHEBI:15361"/>
        <dbReference type="ChEBI" id="CHEBI:15378"/>
        <dbReference type="ChEBI" id="CHEBI:16004"/>
        <dbReference type="ChEBI" id="CHEBI:29033"/>
        <dbReference type="ChEBI" id="CHEBI:29034"/>
        <dbReference type="EC" id="1.1.2.4"/>
    </reaction>
</comment>
<dbReference type="PANTHER" id="PTHR11748:SF111">
    <property type="entry name" value="D-LACTATE DEHYDROGENASE, MITOCHONDRIAL-RELATED"/>
    <property type="match status" value="1"/>
</dbReference>
<dbReference type="GO" id="GO:0071949">
    <property type="term" value="F:FAD binding"/>
    <property type="evidence" value="ECO:0007669"/>
    <property type="project" value="InterPro"/>
</dbReference>
<evidence type="ECO:0000256" key="4">
    <source>
        <dbReference type="ARBA" id="ARBA00022630"/>
    </source>
</evidence>
<dbReference type="Proteomes" id="UP000008370">
    <property type="component" value="Unassembled WGS sequence"/>
</dbReference>
<evidence type="ECO:0000256" key="8">
    <source>
        <dbReference type="ARBA" id="ARBA00023128"/>
    </source>
</evidence>
<evidence type="ECO:0000313" key="14">
    <source>
        <dbReference type="Proteomes" id="UP000008370"/>
    </source>
</evidence>
<dbReference type="InterPro" id="IPR016171">
    <property type="entry name" value="Vanillyl_alc_oxidase_C-sub2"/>
</dbReference>
<dbReference type="FunFam" id="3.30.70.2740:FF:000001">
    <property type="entry name" value="D-lactate dehydrogenase mitochondrial"/>
    <property type="match status" value="1"/>
</dbReference>
<dbReference type="OrthoDB" id="7786253at2759"/>
<dbReference type="KEGG" id="pco:PHACADRAFT_140835"/>
<dbReference type="AlphaFoldDB" id="K5VXD1"/>
<keyword evidence="4" id="KW-0285">Flavoprotein</keyword>
<protein>
    <recommendedName>
        <fullName evidence="9">D-lactate dehydrogenase (cytochrome)</fullName>
        <ecNumber evidence="9">1.1.2.4</ecNumber>
    </recommendedName>
</protein>
<dbReference type="InterPro" id="IPR006094">
    <property type="entry name" value="Oxid_FAD_bind_N"/>
</dbReference>
<evidence type="ECO:0000256" key="5">
    <source>
        <dbReference type="ARBA" id="ARBA00022827"/>
    </source>
</evidence>
<dbReference type="InParanoid" id="K5VXD1"/>
<keyword evidence="11" id="KW-0812">Transmembrane</keyword>
<dbReference type="Pfam" id="PF01565">
    <property type="entry name" value="FAD_binding_4"/>
    <property type="match status" value="1"/>
</dbReference>
<dbReference type="InterPro" id="IPR016169">
    <property type="entry name" value="FAD-bd_PCMH_sub2"/>
</dbReference>
<dbReference type="SUPFAM" id="SSF56176">
    <property type="entry name" value="FAD-binding/transporter-associated domain-like"/>
    <property type="match status" value="1"/>
</dbReference>
<evidence type="ECO:0000313" key="13">
    <source>
        <dbReference type="EMBL" id="EKM56233.1"/>
    </source>
</evidence>
<dbReference type="SUPFAM" id="SSF55103">
    <property type="entry name" value="FAD-linked oxidases, C-terminal domain"/>
    <property type="match status" value="1"/>
</dbReference>
<comment type="similarity">
    <text evidence="3">Belongs to the FAD-binding oxidoreductase/transferase type 4 family.</text>
</comment>
<organism evidence="13 14">
    <name type="scientific">Phanerochaete carnosa (strain HHB-10118-sp)</name>
    <name type="common">White-rot fungus</name>
    <name type="synonym">Peniophora carnosa</name>
    <dbReference type="NCBI Taxonomy" id="650164"/>
    <lineage>
        <taxon>Eukaryota</taxon>
        <taxon>Fungi</taxon>
        <taxon>Dikarya</taxon>
        <taxon>Basidiomycota</taxon>
        <taxon>Agaricomycotina</taxon>
        <taxon>Agaricomycetes</taxon>
        <taxon>Polyporales</taxon>
        <taxon>Phanerochaetaceae</taxon>
        <taxon>Phanerochaete</taxon>
    </lineage>
</organism>
<feature type="domain" description="FAD-binding PCMH-type" evidence="12">
    <location>
        <begin position="125"/>
        <end position="313"/>
    </location>
</feature>
<name>K5VXD1_PHACS</name>
<dbReference type="Gene3D" id="3.30.465.10">
    <property type="match status" value="1"/>
</dbReference>
<dbReference type="Gene3D" id="3.30.70.2740">
    <property type="match status" value="1"/>
</dbReference>
<keyword evidence="6" id="KW-0809">Transit peptide</keyword>
<keyword evidence="11" id="KW-0472">Membrane</keyword>
<gene>
    <name evidence="13" type="ORF">PHACADRAFT_140835</name>
</gene>
<keyword evidence="5" id="KW-0274">FAD</keyword>
<dbReference type="InterPro" id="IPR016166">
    <property type="entry name" value="FAD-bd_PCMH"/>
</dbReference>
<keyword evidence="11" id="KW-1133">Transmembrane helix</keyword>
<reference evidence="13 14" key="1">
    <citation type="journal article" date="2012" name="BMC Genomics">
        <title>Comparative genomics of the white-rot fungi, Phanerochaete carnosa and P. chrysosporium, to elucidate the genetic basis of the distinct wood types they colonize.</title>
        <authorList>
            <person name="Suzuki H."/>
            <person name="MacDonald J."/>
            <person name="Syed K."/>
            <person name="Salamov A."/>
            <person name="Hori C."/>
            <person name="Aerts A."/>
            <person name="Henrissat B."/>
            <person name="Wiebenga A."/>
            <person name="vanKuyk P.A."/>
            <person name="Barry K."/>
            <person name="Lindquist E."/>
            <person name="LaButti K."/>
            <person name="Lapidus A."/>
            <person name="Lucas S."/>
            <person name="Coutinho P."/>
            <person name="Gong Y."/>
            <person name="Samejima M."/>
            <person name="Mahadevan R."/>
            <person name="Abou-Zaid M."/>
            <person name="de Vries R.P."/>
            <person name="Igarashi K."/>
            <person name="Yadav J.S."/>
            <person name="Grigoriev I.V."/>
            <person name="Master E.R."/>
        </authorList>
    </citation>
    <scope>NUCLEOTIDE SEQUENCE [LARGE SCALE GENOMIC DNA]</scope>
    <source>
        <strain evidence="13 14">HHB-10118-sp</strain>
    </source>
</reference>
<dbReference type="GO" id="GO:0004458">
    <property type="term" value="F:D-lactate dehydrogenase (cytochrome) activity"/>
    <property type="evidence" value="ECO:0007669"/>
    <property type="project" value="UniProtKB-EC"/>
</dbReference>
<evidence type="ECO:0000259" key="12">
    <source>
        <dbReference type="PROSITE" id="PS51387"/>
    </source>
</evidence>
<dbReference type="HOGENOM" id="CLU_017779_3_3_1"/>
<keyword evidence="7" id="KW-0560">Oxidoreductase</keyword>
<evidence type="ECO:0000256" key="3">
    <source>
        <dbReference type="ARBA" id="ARBA00008000"/>
    </source>
</evidence>
<evidence type="ECO:0000256" key="1">
    <source>
        <dbReference type="ARBA" id="ARBA00001974"/>
    </source>
</evidence>
<keyword evidence="8" id="KW-0496">Mitochondrion</keyword>
<keyword evidence="14" id="KW-1185">Reference proteome</keyword>
<evidence type="ECO:0000256" key="2">
    <source>
        <dbReference type="ARBA" id="ARBA00004173"/>
    </source>
</evidence>
<dbReference type="InterPro" id="IPR036318">
    <property type="entry name" value="FAD-bd_PCMH-like_sf"/>
</dbReference>
<accession>K5VXD1</accession>
<dbReference type="GO" id="GO:0008720">
    <property type="term" value="F:D-lactate dehydrogenase (NAD+) activity"/>
    <property type="evidence" value="ECO:0007669"/>
    <property type="project" value="TreeGrafter"/>
</dbReference>
<evidence type="ECO:0000256" key="7">
    <source>
        <dbReference type="ARBA" id="ARBA00023002"/>
    </source>
</evidence>
<sequence length="560" mass="59913">MLRTRLVRTLQPRTARLASTSARPPTGLGYAALGLGAGVLLTSAFFFARPTHADSTVQPTTSKVHAGTVAASNRSQLAQETKVDAATLAKELRVVLNDTDDTLERVSTDPEVLHAHGYSENDYHPSSDPTVVVFPGSTADVVAIVKIANKHLVPIVTYGGGTSIEGHWRAPPGGAICVDMRDMDKILEIHGECKASLTRDSDLVCQPGIGWIEINAELKRRGIPLFFPIDPAPGASIGGMISTGCSGTNAVRYGTSKGEWFLNITVVLPSGEVIKTRRRSRKSSAGFDTTKLFIGAEGTLGIITEATLRLAPVLPTTVAVVQFPDVRAASEAAREIVNSGVGIQCVELCDDAFMRSSNLYGQSTRKWPEKDSLFIKLQGSTPSIMKEGSIVVEKICTSHGGTSFTCAESKAEADALWADRKNALYSALALVEGSRAWSTDVCVPVSKLPQLVYETKQDIESSGIVSTIIGHAGDGNFHAVLLFRTDEELAVVRGLVHRMVKRAIQLDGTCTGEHGVGMGKRKYLHEELGAGTVGLMKTIKHTLDPHNLFNPGKVCFNLCA</sequence>
<dbReference type="Pfam" id="PF02913">
    <property type="entry name" value="FAD-oxidase_C"/>
    <property type="match status" value="1"/>
</dbReference>
<dbReference type="RefSeq" id="XP_007394089.1">
    <property type="nucleotide sequence ID" value="XM_007394027.1"/>
</dbReference>
<dbReference type="Gene3D" id="1.10.45.10">
    <property type="entry name" value="Vanillyl-alcohol Oxidase, Chain A, domain 4"/>
    <property type="match status" value="1"/>
</dbReference>
<comment type="subcellular location">
    <subcellularLocation>
        <location evidence="2">Mitochondrion</location>
    </subcellularLocation>
</comment>
<dbReference type="PROSITE" id="PS51387">
    <property type="entry name" value="FAD_PCMH"/>
    <property type="match status" value="1"/>
</dbReference>